<reference evidence="1 2" key="1">
    <citation type="submission" date="2023-07" db="EMBL/GenBank/DDBJ databases">
        <authorList>
            <person name="Girao M."/>
            <person name="Carvalho M.F."/>
        </authorList>
    </citation>
    <scope>NUCLEOTIDE SEQUENCE [LARGE SCALE GENOMIC DNA]</scope>
    <source>
        <strain evidence="1 2">66/93</strain>
    </source>
</reference>
<comment type="caution">
    <text evidence="1">The sequence shown here is derived from an EMBL/GenBank/DDBJ whole genome shotgun (WGS) entry which is preliminary data.</text>
</comment>
<gene>
    <name evidence="1" type="ORF">Q8A49_32040</name>
</gene>
<accession>A0ABU7L0Q0</accession>
<sequence length="92" mass="9501">MDKTERDWAATYTALAVLGGALWFGEGLTVGKGPNTSGKATTISGTTAAAEAAATARSFRSRCGYTGLVPLMVAFELISAFERSRHGGTVDA</sequence>
<dbReference type="EMBL" id="JAUUCC010000152">
    <property type="protein sequence ID" value="MEE2055140.1"/>
    <property type="molecule type" value="Genomic_DNA"/>
</dbReference>
<evidence type="ECO:0000313" key="2">
    <source>
        <dbReference type="Proteomes" id="UP001348641"/>
    </source>
</evidence>
<protein>
    <submittedName>
        <fullName evidence="1">Uncharacterized protein</fullName>
    </submittedName>
</protein>
<name>A0ABU7L0Q0_9ACTN</name>
<proteinExistence type="predicted"/>
<dbReference type="Proteomes" id="UP001348641">
    <property type="component" value="Unassembled WGS sequence"/>
</dbReference>
<organism evidence="1 2">
    <name type="scientific">Nocardiopsis tropica</name>
    <dbReference type="NCBI Taxonomy" id="109330"/>
    <lineage>
        <taxon>Bacteria</taxon>
        <taxon>Bacillati</taxon>
        <taxon>Actinomycetota</taxon>
        <taxon>Actinomycetes</taxon>
        <taxon>Streptosporangiales</taxon>
        <taxon>Nocardiopsidaceae</taxon>
        <taxon>Nocardiopsis</taxon>
    </lineage>
</organism>
<evidence type="ECO:0000313" key="1">
    <source>
        <dbReference type="EMBL" id="MEE2055140.1"/>
    </source>
</evidence>
<dbReference type="RefSeq" id="WP_330161930.1">
    <property type="nucleotide sequence ID" value="NZ_BAAAJA010000028.1"/>
</dbReference>